<feature type="chain" id="PRO_5043830359" description="Trichome birefringence-like C-terminal domain-containing protein" evidence="3">
    <location>
        <begin position="20"/>
        <end position="469"/>
    </location>
</feature>
<organism evidence="5 6">
    <name type="scientific">Coccomyxa viridis</name>
    <dbReference type="NCBI Taxonomy" id="1274662"/>
    <lineage>
        <taxon>Eukaryota</taxon>
        <taxon>Viridiplantae</taxon>
        <taxon>Chlorophyta</taxon>
        <taxon>core chlorophytes</taxon>
        <taxon>Trebouxiophyceae</taxon>
        <taxon>Trebouxiophyceae incertae sedis</taxon>
        <taxon>Coccomyxaceae</taxon>
        <taxon>Coccomyxa</taxon>
    </lineage>
</organism>
<name>A0AAV1IEG4_9CHLO</name>
<dbReference type="Proteomes" id="UP001314263">
    <property type="component" value="Unassembled WGS sequence"/>
</dbReference>
<dbReference type="PANTHER" id="PTHR32285:SF48">
    <property type="entry name" value="PROTEIN TRICHOME BIREFRINGENCE-LIKE 19"/>
    <property type="match status" value="1"/>
</dbReference>
<dbReference type="InterPro" id="IPR029962">
    <property type="entry name" value="TBL"/>
</dbReference>
<feature type="signal peptide" evidence="3">
    <location>
        <begin position="1"/>
        <end position="19"/>
    </location>
</feature>
<dbReference type="PANTHER" id="PTHR32285">
    <property type="entry name" value="PROTEIN TRICHOME BIREFRINGENCE-LIKE 9-RELATED"/>
    <property type="match status" value="1"/>
</dbReference>
<dbReference type="Pfam" id="PF13839">
    <property type="entry name" value="PC-Esterase"/>
    <property type="match status" value="1"/>
</dbReference>
<sequence length="469" mass="52628">MRWAAAVICSVLLLQGAQADVYRAFQAMQSYTSQALDYMRSNGMPQAYAAPAAGNYSSTMAQRSPAPAPDSRPVSTRPASPDTAAINATSQTPLFSRMPGNLSSFASVQAQSGSPAYSSQGAQQPCNADSFAQTQRFTGSWVDSTNDSFNGFYTMTTDCPAWARDYDCKNPQLGGGSPVDPGFIHQEFRQVFQADQCRLRDFDAADFSAKMRGRKLIMIGDSIMRLHFYSLACLMRGQIVSGNASDWQKSSLKWKGVYTTQWAEAGMLPVVKQYVGDFVTTTGFEVHMRDMGTYNDTLFGDVLSDLNLQSNDVLLINWGAWYPRFAWNQNEVAWRAYQQHMYFLFNSRLANLPCQVIWKQYAPVHFEGPTGSEVGFEHELSGGPWQYQCYPALVGEGWYDDYVRYLLQGPCKDGCSHIKVLPIFEMTRQRYNSHHGSMGRGQPTGNADCRHWCNNIVDWWTIMLYNMLA</sequence>
<evidence type="ECO:0000259" key="4">
    <source>
        <dbReference type="Pfam" id="PF13839"/>
    </source>
</evidence>
<evidence type="ECO:0000256" key="1">
    <source>
        <dbReference type="ARBA" id="ARBA00007727"/>
    </source>
</evidence>
<dbReference type="InterPro" id="IPR026057">
    <property type="entry name" value="TBL_C"/>
</dbReference>
<evidence type="ECO:0000313" key="6">
    <source>
        <dbReference type="Proteomes" id="UP001314263"/>
    </source>
</evidence>
<comment type="similarity">
    <text evidence="1">Belongs to the PC-esterase family. TBL subfamily.</text>
</comment>
<gene>
    <name evidence="5" type="ORF">CVIRNUC_007603</name>
</gene>
<proteinExistence type="inferred from homology"/>
<protein>
    <recommendedName>
        <fullName evidence="4">Trichome birefringence-like C-terminal domain-containing protein</fullName>
    </recommendedName>
</protein>
<keyword evidence="6" id="KW-1185">Reference proteome</keyword>
<dbReference type="EMBL" id="CAUYUE010000010">
    <property type="protein sequence ID" value="CAK0784399.1"/>
    <property type="molecule type" value="Genomic_DNA"/>
</dbReference>
<reference evidence="5 6" key="1">
    <citation type="submission" date="2023-10" db="EMBL/GenBank/DDBJ databases">
        <authorList>
            <person name="Maclean D."/>
            <person name="Macfadyen A."/>
        </authorList>
    </citation>
    <scope>NUCLEOTIDE SEQUENCE [LARGE SCALE GENOMIC DNA]</scope>
</reference>
<dbReference type="AlphaFoldDB" id="A0AAV1IEG4"/>
<keyword evidence="3" id="KW-0732">Signal</keyword>
<dbReference type="GO" id="GO:0016413">
    <property type="term" value="F:O-acetyltransferase activity"/>
    <property type="evidence" value="ECO:0007669"/>
    <property type="project" value="InterPro"/>
</dbReference>
<feature type="domain" description="Trichome birefringence-like C-terminal" evidence="4">
    <location>
        <begin position="201"/>
        <end position="467"/>
    </location>
</feature>
<feature type="region of interest" description="Disordered" evidence="2">
    <location>
        <begin position="58"/>
        <end position="84"/>
    </location>
</feature>
<evidence type="ECO:0000256" key="2">
    <source>
        <dbReference type="SAM" id="MobiDB-lite"/>
    </source>
</evidence>
<accession>A0AAV1IEG4</accession>
<comment type="caution">
    <text evidence="5">The sequence shown here is derived from an EMBL/GenBank/DDBJ whole genome shotgun (WGS) entry which is preliminary data.</text>
</comment>
<evidence type="ECO:0000313" key="5">
    <source>
        <dbReference type="EMBL" id="CAK0784399.1"/>
    </source>
</evidence>
<evidence type="ECO:0000256" key="3">
    <source>
        <dbReference type="SAM" id="SignalP"/>
    </source>
</evidence>